<keyword evidence="4" id="KW-1185">Reference proteome</keyword>
<protein>
    <submittedName>
        <fullName evidence="3">Uncharacterized protein</fullName>
    </submittedName>
</protein>
<feature type="compositionally biased region" description="Low complexity" evidence="2">
    <location>
        <begin position="35"/>
        <end position="58"/>
    </location>
</feature>
<feature type="region of interest" description="Disordered" evidence="2">
    <location>
        <begin position="131"/>
        <end position="163"/>
    </location>
</feature>
<evidence type="ECO:0000256" key="1">
    <source>
        <dbReference type="SAM" id="Coils"/>
    </source>
</evidence>
<evidence type="ECO:0000313" key="4">
    <source>
        <dbReference type="Proteomes" id="UP000799438"/>
    </source>
</evidence>
<dbReference type="Proteomes" id="UP000799438">
    <property type="component" value="Unassembled WGS sequence"/>
</dbReference>
<evidence type="ECO:0000313" key="3">
    <source>
        <dbReference type="EMBL" id="KAF2138572.1"/>
    </source>
</evidence>
<dbReference type="AlphaFoldDB" id="A0A6A6B2Y0"/>
<feature type="region of interest" description="Disordered" evidence="2">
    <location>
        <begin position="21"/>
        <end position="58"/>
    </location>
</feature>
<gene>
    <name evidence="3" type="ORF">K452DRAFT_88591</name>
</gene>
<proteinExistence type="predicted"/>
<dbReference type="RefSeq" id="XP_033394285.1">
    <property type="nucleotide sequence ID" value="XM_033547273.1"/>
</dbReference>
<dbReference type="EMBL" id="ML995496">
    <property type="protein sequence ID" value="KAF2138572.1"/>
    <property type="molecule type" value="Genomic_DNA"/>
</dbReference>
<sequence length="182" mass="20115">MLYEESFSRPHINADLKHTITNSSATSQPRNQSSTQPITTPLKPTTTTTMPQSQQAQPQIPTDPYLLAALAFMGLASFLDHVQTAHQTAHDEQARQITTLEARLEAAAADRECARRELGDVRAELRAWAAENRGRDQSVDSEEVDEGKDGVQQTSGQGGKPRCWAKRCRDVLGCWKGEKARS</sequence>
<evidence type="ECO:0000256" key="2">
    <source>
        <dbReference type="SAM" id="MobiDB-lite"/>
    </source>
</evidence>
<keyword evidence="1" id="KW-0175">Coiled coil</keyword>
<organism evidence="3 4">
    <name type="scientific">Aplosporella prunicola CBS 121167</name>
    <dbReference type="NCBI Taxonomy" id="1176127"/>
    <lineage>
        <taxon>Eukaryota</taxon>
        <taxon>Fungi</taxon>
        <taxon>Dikarya</taxon>
        <taxon>Ascomycota</taxon>
        <taxon>Pezizomycotina</taxon>
        <taxon>Dothideomycetes</taxon>
        <taxon>Dothideomycetes incertae sedis</taxon>
        <taxon>Botryosphaeriales</taxon>
        <taxon>Aplosporellaceae</taxon>
        <taxon>Aplosporella</taxon>
    </lineage>
</organism>
<accession>A0A6A6B2Y0</accession>
<reference evidence="3" key="1">
    <citation type="journal article" date="2020" name="Stud. Mycol.">
        <title>101 Dothideomycetes genomes: a test case for predicting lifestyles and emergence of pathogens.</title>
        <authorList>
            <person name="Haridas S."/>
            <person name="Albert R."/>
            <person name="Binder M."/>
            <person name="Bloem J."/>
            <person name="Labutti K."/>
            <person name="Salamov A."/>
            <person name="Andreopoulos B."/>
            <person name="Baker S."/>
            <person name="Barry K."/>
            <person name="Bills G."/>
            <person name="Bluhm B."/>
            <person name="Cannon C."/>
            <person name="Castanera R."/>
            <person name="Culley D."/>
            <person name="Daum C."/>
            <person name="Ezra D."/>
            <person name="Gonzalez J."/>
            <person name="Henrissat B."/>
            <person name="Kuo A."/>
            <person name="Liang C."/>
            <person name="Lipzen A."/>
            <person name="Lutzoni F."/>
            <person name="Magnuson J."/>
            <person name="Mondo S."/>
            <person name="Nolan M."/>
            <person name="Ohm R."/>
            <person name="Pangilinan J."/>
            <person name="Park H.-J."/>
            <person name="Ramirez L."/>
            <person name="Alfaro M."/>
            <person name="Sun H."/>
            <person name="Tritt A."/>
            <person name="Yoshinaga Y."/>
            <person name="Zwiers L.-H."/>
            <person name="Turgeon B."/>
            <person name="Goodwin S."/>
            <person name="Spatafora J."/>
            <person name="Crous P."/>
            <person name="Grigoriev I."/>
        </authorList>
    </citation>
    <scope>NUCLEOTIDE SEQUENCE</scope>
    <source>
        <strain evidence="3">CBS 121167</strain>
    </source>
</reference>
<feature type="coiled-coil region" evidence="1">
    <location>
        <begin position="90"/>
        <end position="124"/>
    </location>
</feature>
<feature type="compositionally biased region" description="Polar residues" evidence="2">
    <location>
        <begin position="21"/>
        <end position="34"/>
    </location>
</feature>
<name>A0A6A6B2Y0_9PEZI</name>
<dbReference type="GeneID" id="54304780"/>